<evidence type="ECO:0000259" key="6">
    <source>
        <dbReference type="PROSITE" id="PS50043"/>
    </source>
</evidence>
<evidence type="ECO:0000256" key="1">
    <source>
        <dbReference type="ARBA" id="ARBA00022553"/>
    </source>
</evidence>
<protein>
    <submittedName>
        <fullName evidence="8">Response regulator</fullName>
    </submittedName>
</protein>
<feature type="domain" description="HTH luxR-type" evidence="6">
    <location>
        <begin position="148"/>
        <end position="213"/>
    </location>
</feature>
<sequence>MTIRVLLADDQPWLRLGFRAVLEQEPDLEVVGEAGDGAQAVAQTRALRPDVVLMDVRMPAMDGIEATQRIADSGSAARVLVLTTFDLDEYVYAALRAGASGFLLKDALPAELLNAIRVVASGEAAVAPGVLRRLISAFAAQAPREAAVSAPLDALTARERDVLLELARARSNAEIGVRLHITEATVKVHVGRVLTKLGLRDRAHAVVFAYENGVIRTGAS</sequence>
<name>A0ABW7Z6K0_9ACTN</name>
<evidence type="ECO:0000259" key="7">
    <source>
        <dbReference type="PROSITE" id="PS50110"/>
    </source>
</evidence>
<dbReference type="PROSITE" id="PS50110">
    <property type="entry name" value="RESPONSE_REGULATORY"/>
    <property type="match status" value="1"/>
</dbReference>
<dbReference type="SUPFAM" id="SSF46894">
    <property type="entry name" value="C-terminal effector domain of the bipartite response regulators"/>
    <property type="match status" value="1"/>
</dbReference>
<dbReference type="Gene3D" id="3.40.50.2300">
    <property type="match status" value="1"/>
</dbReference>
<dbReference type="InterPro" id="IPR001789">
    <property type="entry name" value="Sig_transdc_resp-reg_receiver"/>
</dbReference>
<dbReference type="CDD" id="cd17535">
    <property type="entry name" value="REC_NarL-like"/>
    <property type="match status" value="1"/>
</dbReference>
<dbReference type="Pfam" id="PF00072">
    <property type="entry name" value="Response_reg"/>
    <property type="match status" value="1"/>
</dbReference>
<evidence type="ECO:0000256" key="4">
    <source>
        <dbReference type="ARBA" id="ARBA00023163"/>
    </source>
</evidence>
<dbReference type="InterPro" id="IPR016032">
    <property type="entry name" value="Sig_transdc_resp-reg_C-effctor"/>
</dbReference>
<dbReference type="SMART" id="SM00448">
    <property type="entry name" value="REC"/>
    <property type="match status" value="1"/>
</dbReference>
<dbReference type="SMART" id="SM00421">
    <property type="entry name" value="HTH_LUXR"/>
    <property type="match status" value="1"/>
</dbReference>
<keyword evidence="9" id="KW-1185">Reference proteome</keyword>
<evidence type="ECO:0000256" key="3">
    <source>
        <dbReference type="ARBA" id="ARBA00023125"/>
    </source>
</evidence>
<dbReference type="RefSeq" id="WP_397089582.1">
    <property type="nucleotide sequence ID" value="NZ_JBITGY010000013.1"/>
</dbReference>
<dbReference type="CDD" id="cd06170">
    <property type="entry name" value="LuxR_C_like"/>
    <property type="match status" value="1"/>
</dbReference>
<gene>
    <name evidence="8" type="ORF">ACIBG2_40960</name>
</gene>
<dbReference type="InterPro" id="IPR058245">
    <property type="entry name" value="NreC/VraR/RcsB-like_REC"/>
</dbReference>
<dbReference type="InterPro" id="IPR011006">
    <property type="entry name" value="CheY-like_superfamily"/>
</dbReference>
<keyword evidence="2" id="KW-0805">Transcription regulation</keyword>
<comment type="caution">
    <text evidence="8">The sequence shown here is derived from an EMBL/GenBank/DDBJ whole genome shotgun (WGS) entry which is preliminary data.</text>
</comment>
<reference evidence="8 9" key="1">
    <citation type="submission" date="2024-10" db="EMBL/GenBank/DDBJ databases">
        <title>The Natural Products Discovery Center: Release of the First 8490 Sequenced Strains for Exploring Actinobacteria Biosynthetic Diversity.</title>
        <authorList>
            <person name="Kalkreuter E."/>
            <person name="Kautsar S.A."/>
            <person name="Yang D."/>
            <person name="Bader C.D."/>
            <person name="Teijaro C.N."/>
            <person name="Fluegel L."/>
            <person name="Davis C.M."/>
            <person name="Simpson J.R."/>
            <person name="Lauterbach L."/>
            <person name="Steele A.D."/>
            <person name="Gui C."/>
            <person name="Meng S."/>
            <person name="Li G."/>
            <person name="Viehrig K."/>
            <person name="Ye F."/>
            <person name="Su P."/>
            <person name="Kiefer A.F."/>
            <person name="Nichols A."/>
            <person name="Cepeda A.J."/>
            <person name="Yan W."/>
            <person name="Fan B."/>
            <person name="Jiang Y."/>
            <person name="Adhikari A."/>
            <person name="Zheng C.-J."/>
            <person name="Schuster L."/>
            <person name="Cowan T.M."/>
            <person name="Smanski M.J."/>
            <person name="Chevrette M.G."/>
            <person name="De Carvalho L.P.S."/>
            <person name="Shen B."/>
        </authorList>
    </citation>
    <scope>NUCLEOTIDE SEQUENCE [LARGE SCALE GENOMIC DNA]</scope>
    <source>
        <strain evidence="8 9">NPDC050545</strain>
    </source>
</reference>
<dbReference type="Pfam" id="PF00196">
    <property type="entry name" value="GerE"/>
    <property type="match status" value="1"/>
</dbReference>
<keyword evidence="1 5" id="KW-0597">Phosphoprotein</keyword>
<feature type="domain" description="Response regulatory" evidence="7">
    <location>
        <begin position="4"/>
        <end position="120"/>
    </location>
</feature>
<organism evidence="8 9">
    <name type="scientific">Nonomuraea typhae</name>
    <dbReference type="NCBI Taxonomy" id="2603600"/>
    <lineage>
        <taxon>Bacteria</taxon>
        <taxon>Bacillati</taxon>
        <taxon>Actinomycetota</taxon>
        <taxon>Actinomycetes</taxon>
        <taxon>Streptosporangiales</taxon>
        <taxon>Streptosporangiaceae</taxon>
        <taxon>Nonomuraea</taxon>
    </lineage>
</organism>
<dbReference type="PANTHER" id="PTHR43214">
    <property type="entry name" value="TWO-COMPONENT RESPONSE REGULATOR"/>
    <property type="match status" value="1"/>
</dbReference>
<dbReference type="PRINTS" id="PR00038">
    <property type="entry name" value="HTHLUXR"/>
</dbReference>
<dbReference type="Proteomes" id="UP001612741">
    <property type="component" value="Unassembled WGS sequence"/>
</dbReference>
<evidence type="ECO:0000313" key="9">
    <source>
        <dbReference type="Proteomes" id="UP001612741"/>
    </source>
</evidence>
<evidence type="ECO:0000313" key="8">
    <source>
        <dbReference type="EMBL" id="MFI6503814.1"/>
    </source>
</evidence>
<proteinExistence type="predicted"/>
<feature type="modified residue" description="4-aspartylphosphate" evidence="5">
    <location>
        <position position="55"/>
    </location>
</feature>
<evidence type="ECO:0000256" key="2">
    <source>
        <dbReference type="ARBA" id="ARBA00023015"/>
    </source>
</evidence>
<dbReference type="EMBL" id="JBITGY010000013">
    <property type="protein sequence ID" value="MFI6503814.1"/>
    <property type="molecule type" value="Genomic_DNA"/>
</dbReference>
<keyword evidence="3" id="KW-0238">DNA-binding</keyword>
<dbReference type="PANTHER" id="PTHR43214:SF24">
    <property type="entry name" value="TRANSCRIPTIONAL REGULATORY PROTEIN NARL-RELATED"/>
    <property type="match status" value="1"/>
</dbReference>
<accession>A0ABW7Z6K0</accession>
<dbReference type="InterPro" id="IPR039420">
    <property type="entry name" value="WalR-like"/>
</dbReference>
<dbReference type="PROSITE" id="PS50043">
    <property type="entry name" value="HTH_LUXR_2"/>
    <property type="match status" value="1"/>
</dbReference>
<evidence type="ECO:0000256" key="5">
    <source>
        <dbReference type="PROSITE-ProRule" id="PRU00169"/>
    </source>
</evidence>
<dbReference type="InterPro" id="IPR000792">
    <property type="entry name" value="Tscrpt_reg_LuxR_C"/>
</dbReference>
<dbReference type="SUPFAM" id="SSF52172">
    <property type="entry name" value="CheY-like"/>
    <property type="match status" value="1"/>
</dbReference>
<keyword evidence="4" id="KW-0804">Transcription</keyword>